<keyword evidence="1" id="KW-0812">Transmembrane</keyword>
<dbReference type="InterPro" id="IPR003594">
    <property type="entry name" value="HATPase_dom"/>
</dbReference>
<dbReference type="Gene3D" id="3.30.565.10">
    <property type="entry name" value="Histidine kinase-like ATPase, C-terminal domain"/>
    <property type="match status" value="1"/>
</dbReference>
<dbReference type="RefSeq" id="WP_081314513.1">
    <property type="nucleotide sequence ID" value="NZ_AZXY01000005.1"/>
</dbReference>
<feature type="transmembrane region" description="Helical" evidence="1">
    <location>
        <begin position="54"/>
        <end position="77"/>
    </location>
</feature>
<proteinExistence type="predicted"/>
<keyword evidence="3" id="KW-0808">Transferase</keyword>
<dbReference type="SUPFAM" id="SSF55874">
    <property type="entry name" value="ATPase domain of HSP90 chaperone/DNA topoisomerase II/histidine kinase"/>
    <property type="match status" value="1"/>
</dbReference>
<feature type="domain" description="Histidine kinase/HSP90-like ATPase" evidence="2">
    <location>
        <begin position="308"/>
        <end position="393"/>
    </location>
</feature>
<evidence type="ECO:0000313" key="3">
    <source>
        <dbReference type="EMBL" id="KSZ58612.1"/>
    </source>
</evidence>
<comment type="caution">
    <text evidence="3">The sequence shown here is derived from an EMBL/GenBank/DDBJ whole genome shotgun (WGS) entry which is preliminary data.</text>
</comment>
<reference evidence="4" key="1">
    <citation type="submission" date="2015-01" db="EMBL/GenBank/DDBJ databases">
        <title>Draft genome sequence of Rhodococcus pyridinivorans strain KG-16, a hydrocarbon-degrading bacterium.</title>
        <authorList>
            <person name="Aggarwal R.K."/>
            <person name="Dawar C."/>
        </authorList>
    </citation>
    <scope>NUCLEOTIDE SEQUENCE [LARGE SCALE GENOMIC DNA]</scope>
    <source>
        <strain evidence="4">KG-16</strain>
    </source>
</reference>
<dbReference type="PATRIC" id="fig|1441730.3.peg.2516"/>
<dbReference type="GO" id="GO:0016301">
    <property type="term" value="F:kinase activity"/>
    <property type="evidence" value="ECO:0007669"/>
    <property type="project" value="UniProtKB-KW"/>
</dbReference>
<dbReference type="Proteomes" id="UP000053060">
    <property type="component" value="Unassembled WGS sequence"/>
</dbReference>
<dbReference type="EMBL" id="AZXY01000005">
    <property type="protein sequence ID" value="KSZ58612.1"/>
    <property type="molecule type" value="Genomic_DNA"/>
</dbReference>
<evidence type="ECO:0000256" key="1">
    <source>
        <dbReference type="SAM" id="Phobius"/>
    </source>
</evidence>
<organism evidence="3 4">
    <name type="scientific">Rhodococcus pyridinivorans KG-16</name>
    <dbReference type="NCBI Taxonomy" id="1441730"/>
    <lineage>
        <taxon>Bacteria</taxon>
        <taxon>Bacillati</taxon>
        <taxon>Actinomycetota</taxon>
        <taxon>Actinomycetes</taxon>
        <taxon>Mycobacteriales</taxon>
        <taxon>Nocardiaceae</taxon>
        <taxon>Rhodococcus</taxon>
    </lineage>
</organism>
<feature type="transmembrane region" description="Helical" evidence="1">
    <location>
        <begin position="26"/>
        <end position="48"/>
    </location>
</feature>
<feature type="transmembrane region" description="Helical" evidence="1">
    <location>
        <begin position="168"/>
        <end position="186"/>
    </location>
</feature>
<evidence type="ECO:0000259" key="2">
    <source>
        <dbReference type="Pfam" id="PF02518"/>
    </source>
</evidence>
<keyword evidence="1" id="KW-0472">Membrane</keyword>
<keyword evidence="3" id="KW-0418">Kinase</keyword>
<keyword evidence="1" id="KW-1133">Transmembrane helix</keyword>
<dbReference type="AlphaFoldDB" id="A0A0V9UKW5"/>
<dbReference type="CDD" id="cd16936">
    <property type="entry name" value="HATPase_RsbW-like"/>
    <property type="match status" value="1"/>
</dbReference>
<feature type="transmembrane region" description="Helical" evidence="1">
    <location>
        <begin position="137"/>
        <end position="156"/>
    </location>
</feature>
<evidence type="ECO:0000313" key="4">
    <source>
        <dbReference type="Proteomes" id="UP000053060"/>
    </source>
</evidence>
<reference evidence="3 4" key="2">
    <citation type="journal article" date="2016" name="Genome Announc.">
        <title>Draft Genome Sequence of a Versatile Hydrocarbon-Degrading Bacterium, Rhodococcus pyridinivorans Strain KG-16, Collected from Oil Fields in India.</title>
        <authorList>
            <person name="Aggarwal R.K."/>
            <person name="Dawar C."/>
            <person name="Phanindranath R."/>
            <person name="Mutnuri L."/>
            <person name="Dayal A.M."/>
        </authorList>
    </citation>
    <scope>NUCLEOTIDE SEQUENCE [LARGE SCALE GENOMIC DNA]</scope>
    <source>
        <strain evidence="3 4">KG-16</strain>
    </source>
</reference>
<gene>
    <name evidence="3" type="ORF">Z045_12085</name>
</gene>
<dbReference type="InterPro" id="IPR036890">
    <property type="entry name" value="HATPase_C_sf"/>
</dbReference>
<feature type="transmembrane region" description="Helical" evidence="1">
    <location>
        <begin position="84"/>
        <end position="103"/>
    </location>
</feature>
<protein>
    <submittedName>
        <fullName evidence="3">Histidine kinase</fullName>
    </submittedName>
</protein>
<accession>A0A0V9UKW5</accession>
<name>A0A0V9UKW5_9NOCA</name>
<dbReference type="Pfam" id="PF02518">
    <property type="entry name" value="HATPase_c"/>
    <property type="match status" value="1"/>
</dbReference>
<sequence>MTRRPATAQGGHTTDPTSAADRIHRVFGRFISAGYVFYLLFVVPTAVSQAHLTAWWWLPTALLAIFGTGIALGVATFLSDVRWVGRLAAANAVSFLVAAVLWFPAWTGEVSTNTAWQALFPGVAGLSAAAAWRPRTALAYLTVVVFVVQTTNYLLVNTTTGYRFVPELAFALMFCGVFAAAAIVAFRTGDVLDSTVAATERSVVAAAAAAARTVERERFDALVHDQVMSTLLASGRGASDGPVAAQARRALEMFDSLRRGDDTESSFDADRVAAQFRSAASEVDEDVEFTTTTSADAGPHYPADVIRAIGAALAEAVRNSVRHAGPGTQRAVHVDLGPGSVRVVVRDDGHGFDPAQIDPYRMGIRASIHGRMRGLAGGDSEITSGPGGTTVTLLWCDPAERRAP</sequence>